<evidence type="ECO:0000256" key="1">
    <source>
        <dbReference type="SAM" id="Phobius"/>
    </source>
</evidence>
<dbReference type="GO" id="GO:0005886">
    <property type="term" value="C:plasma membrane"/>
    <property type="evidence" value="ECO:0007669"/>
    <property type="project" value="UniProtKB-SubCell"/>
</dbReference>
<keyword evidence="1" id="KW-0812">Transmembrane</keyword>
<keyword evidence="3" id="KW-1185">Reference proteome</keyword>
<dbReference type="GO" id="GO:0140359">
    <property type="term" value="F:ABC-type transporter activity"/>
    <property type="evidence" value="ECO:0007669"/>
    <property type="project" value="InterPro"/>
</dbReference>
<feature type="transmembrane region" description="Helical" evidence="1">
    <location>
        <begin position="53"/>
        <end position="74"/>
    </location>
</feature>
<sequence>MKNLFLVAYLDVKESLRSKWFYVYSVVFGGLMALFFITGVSDSVVMGFTGLSRMLLIFIQVTIIILPIFILITTVKSISGDRESNVLEYMLSFPVSLKDYYWGKMLGRFLTVFMPVFLALLLGVVFGLFKGGDLPWRMVFLYSTLLFSLSFMFLGLAFFLSTIVKSTDIALGSSFVVWIAMLAFIDIALMGLMLQNRMSDGLIVTLAMLNPIEVFRIGAISLFDPELTVIGPVAYYLLDTLGSGLLMAYAIVYPIVIGALLAYFGYIAFRKKDLL</sequence>
<gene>
    <name evidence="2" type="ORF">AS592_01905</name>
</gene>
<name>A0A151CF42_9BACT</name>
<dbReference type="PANTHER" id="PTHR43471:SF1">
    <property type="entry name" value="ABC TRANSPORTER PERMEASE PROTEIN NOSY-RELATED"/>
    <property type="match status" value="1"/>
</dbReference>
<organism evidence="2 3">
    <name type="scientific">Sulfurovum riftiae</name>
    <dbReference type="NCBI Taxonomy" id="1630136"/>
    <lineage>
        <taxon>Bacteria</taxon>
        <taxon>Pseudomonadati</taxon>
        <taxon>Campylobacterota</taxon>
        <taxon>Epsilonproteobacteria</taxon>
        <taxon>Campylobacterales</taxon>
        <taxon>Sulfurovaceae</taxon>
        <taxon>Sulfurovum</taxon>
    </lineage>
</organism>
<reference evidence="2 3" key="1">
    <citation type="submission" date="2015-11" db="EMBL/GenBank/DDBJ databases">
        <title>Draft genome of Sulfurovum riftiae 1812E, a member of the Epsilonproteobacteria isolated from the tube of the deep-sea hydrothermal vent tubewom Riftia pachyptila.</title>
        <authorList>
            <person name="Vetriani C."/>
            <person name="Giovannelli D."/>
        </authorList>
    </citation>
    <scope>NUCLEOTIDE SEQUENCE [LARGE SCALE GENOMIC DNA]</scope>
    <source>
        <strain evidence="2 3">1812E</strain>
    </source>
</reference>
<feature type="transmembrane region" description="Helical" evidence="1">
    <location>
        <begin position="21"/>
        <end position="41"/>
    </location>
</feature>
<accession>A0A151CF42</accession>
<feature type="transmembrane region" description="Helical" evidence="1">
    <location>
        <begin position="109"/>
        <end position="129"/>
    </location>
</feature>
<dbReference type="Proteomes" id="UP000075359">
    <property type="component" value="Unassembled WGS sequence"/>
</dbReference>
<dbReference type="OrthoDB" id="5333425at2"/>
<proteinExistence type="predicted"/>
<dbReference type="EMBL" id="LNKT01000045">
    <property type="protein sequence ID" value="KYJ86141.1"/>
    <property type="molecule type" value="Genomic_DNA"/>
</dbReference>
<dbReference type="PANTHER" id="PTHR43471">
    <property type="entry name" value="ABC TRANSPORTER PERMEASE"/>
    <property type="match status" value="1"/>
</dbReference>
<evidence type="ECO:0000313" key="2">
    <source>
        <dbReference type="EMBL" id="KYJ86141.1"/>
    </source>
</evidence>
<dbReference type="RefSeq" id="WP_067331568.1">
    <property type="nucleotide sequence ID" value="NZ_LNKT01000045.1"/>
</dbReference>
<keyword evidence="1" id="KW-1133">Transmembrane helix</keyword>
<feature type="transmembrane region" description="Helical" evidence="1">
    <location>
        <begin position="175"/>
        <end position="194"/>
    </location>
</feature>
<dbReference type="STRING" id="1630136.AS592_01905"/>
<feature type="transmembrane region" description="Helical" evidence="1">
    <location>
        <begin position="243"/>
        <end position="269"/>
    </location>
</feature>
<evidence type="ECO:0000313" key="3">
    <source>
        <dbReference type="Proteomes" id="UP000075359"/>
    </source>
</evidence>
<dbReference type="Pfam" id="PF12679">
    <property type="entry name" value="ABC2_membrane_2"/>
    <property type="match status" value="1"/>
</dbReference>
<feature type="transmembrane region" description="Helical" evidence="1">
    <location>
        <begin position="141"/>
        <end position="163"/>
    </location>
</feature>
<comment type="caution">
    <text evidence="2">The sequence shown here is derived from an EMBL/GenBank/DDBJ whole genome shotgun (WGS) entry which is preliminary data.</text>
</comment>
<dbReference type="AlphaFoldDB" id="A0A151CF42"/>
<protein>
    <submittedName>
        <fullName evidence="2">ABC transporter permease</fullName>
    </submittedName>
</protein>
<keyword evidence="1" id="KW-0472">Membrane</keyword>